<comment type="caution">
    <text evidence="4">The sequence shown here is derived from an EMBL/GenBank/DDBJ whole genome shotgun (WGS) entry which is preliminary data.</text>
</comment>
<organism evidence="4 5">
    <name type="scientific">Populus tomentosa</name>
    <name type="common">Chinese white poplar</name>
    <dbReference type="NCBI Taxonomy" id="118781"/>
    <lineage>
        <taxon>Eukaryota</taxon>
        <taxon>Viridiplantae</taxon>
        <taxon>Streptophyta</taxon>
        <taxon>Embryophyta</taxon>
        <taxon>Tracheophyta</taxon>
        <taxon>Spermatophyta</taxon>
        <taxon>Magnoliopsida</taxon>
        <taxon>eudicotyledons</taxon>
        <taxon>Gunneridae</taxon>
        <taxon>Pentapetalae</taxon>
        <taxon>rosids</taxon>
        <taxon>fabids</taxon>
        <taxon>Malpighiales</taxon>
        <taxon>Salicaceae</taxon>
        <taxon>Saliceae</taxon>
        <taxon>Populus</taxon>
    </lineage>
</organism>
<name>A0A8X8AHH7_POPTO</name>
<reference evidence="4" key="1">
    <citation type="journal article" date="2020" name="bioRxiv">
        <title>Hybrid origin of Populus tomentosa Carr. identified through genome sequencing and phylogenomic analysis.</title>
        <authorList>
            <person name="An X."/>
            <person name="Gao K."/>
            <person name="Chen Z."/>
            <person name="Li J."/>
            <person name="Yang X."/>
            <person name="Yang X."/>
            <person name="Zhou J."/>
            <person name="Guo T."/>
            <person name="Zhao T."/>
            <person name="Huang S."/>
            <person name="Miao D."/>
            <person name="Khan W.U."/>
            <person name="Rao P."/>
            <person name="Ye M."/>
            <person name="Lei B."/>
            <person name="Liao W."/>
            <person name="Wang J."/>
            <person name="Ji L."/>
            <person name="Li Y."/>
            <person name="Guo B."/>
            <person name="Mustafa N.S."/>
            <person name="Li S."/>
            <person name="Yun Q."/>
            <person name="Keller S.R."/>
            <person name="Mao J."/>
            <person name="Zhang R."/>
            <person name="Strauss S.H."/>
        </authorList>
    </citation>
    <scope>NUCLEOTIDE SEQUENCE</scope>
    <source>
        <strain evidence="4">GM15</strain>
        <tissue evidence="4">Leaf</tissue>
    </source>
</reference>
<dbReference type="EMBL" id="JAAWWB010000002">
    <property type="protein sequence ID" value="KAG6789553.1"/>
    <property type="molecule type" value="Genomic_DNA"/>
</dbReference>
<evidence type="ECO:0000259" key="3">
    <source>
        <dbReference type="PROSITE" id="PS51485"/>
    </source>
</evidence>
<sequence>MQQRRYSRLCLLSLSLSCLLLLLPSFLGPVDAYKNYTVGDSLGWYDATVKSNVNYQKWADGKNFSLGDFLRENGEQKGVPCAQVVVRISLTDMLIIFNTDSNHSVVQTYNFTTFKSCDYDDSVGNETVEWSSTNPSNTLTQAVTVAVPLLKEGPTFFFSGDYDGEQCVNGQHFKITVSHGKGLPDSLKDPSDQAPAPNAADYGSTPDTVVPFDFNNPQDQDTDVKKDSGSISLHVKNLDMKLNGILLSLGILYMF</sequence>
<protein>
    <recommendedName>
        <fullName evidence="3">Phytocyanin domain-containing protein</fullName>
    </recommendedName>
</protein>
<keyword evidence="5" id="KW-1185">Reference proteome</keyword>
<evidence type="ECO:0000313" key="5">
    <source>
        <dbReference type="Proteomes" id="UP000886885"/>
    </source>
</evidence>
<feature type="chain" id="PRO_5036446680" description="Phytocyanin domain-containing protein" evidence="2">
    <location>
        <begin position="33"/>
        <end position="255"/>
    </location>
</feature>
<dbReference type="OrthoDB" id="783836at2759"/>
<dbReference type="InterPro" id="IPR003245">
    <property type="entry name" value="Phytocyanin_dom"/>
</dbReference>
<keyword evidence="2" id="KW-0732">Signal</keyword>
<dbReference type="GO" id="GO:0005886">
    <property type="term" value="C:plasma membrane"/>
    <property type="evidence" value="ECO:0007669"/>
    <property type="project" value="TreeGrafter"/>
</dbReference>
<evidence type="ECO:0000256" key="2">
    <source>
        <dbReference type="SAM" id="SignalP"/>
    </source>
</evidence>
<dbReference type="PANTHER" id="PTHR33021:SF6">
    <property type="entry name" value="EARLY NODULIN-LIKE PROTEIN 18"/>
    <property type="match status" value="1"/>
</dbReference>
<feature type="signal peptide" evidence="2">
    <location>
        <begin position="1"/>
        <end position="32"/>
    </location>
</feature>
<feature type="domain" description="Phytocyanin" evidence="3">
    <location>
        <begin position="34"/>
        <end position="179"/>
    </location>
</feature>
<dbReference type="Proteomes" id="UP000886885">
    <property type="component" value="Chromosome 1D"/>
</dbReference>
<proteinExistence type="predicted"/>
<dbReference type="PANTHER" id="PTHR33021">
    <property type="entry name" value="BLUE COPPER PROTEIN"/>
    <property type="match status" value="1"/>
</dbReference>
<gene>
    <name evidence="4" type="ORF">POTOM_005657</name>
</gene>
<feature type="region of interest" description="Disordered" evidence="1">
    <location>
        <begin position="184"/>
        <end position="206"/>
    </location>
</feature>
<dbReference type="Pfam" id="PF02298">
    <property type="entry name" value="Cu_bind_like"/>
    <property type="match status" value="1"/>
</dbReference>
<dbReference type="GO" id="GO:0009055">
    <property type="term" value="F:electron transfer activity"/>
    <property type="evidence" value="ECO:0007669"/>
    <property type="project" value="InterPro"/>
</dbReference>
<dbReference type="PROSITE" id="PS51485">
    <property type="entry name" value="PHYTOCYANIN"/>
    <property type="match status" value="1"/>
</dbReference>
<dbReference type="AlphaFoldDB" id="A0A8X8AHH7"/>
<evidence type="ECO:0000313" key="4">
    <source>
        <dbReference type="EMBL" id="KAG6789553.1"/>
    </source>
</evidence>
<evidence type="ECO:0000256" key="1">
    <source>
        <dbReference type="SAM" id="MobiDB-lite"/>
    </source>
</evidence>
<dbReference type="InterPro" id="IPR039391">
    <property type="entry name" value="Phytocyanin-like"/>
</dbReference>
<accession>A0A8X8AHH7</accession>
<dbReference type="FunFam" id="2.60.40.420:FF:000048">
    <property type="entry name" value="Early nodulin-like protein 18"/>
    <property type="match status" value="1"/>
</dbReference>